<evidence type="ECO:0000256" key="2">
    <source>
        <dbReference type="ARBA" id="ARBA00006763"/>
    </source>
</evidence>
<name>A0A6P1NEP1_9PROT</name>
<dbReference type="GO" id="GO:0009691">
    <property type="term" value="P:cytokinin biosynthetic process"/>
    <property type="evidence" value="ECO:0007669"/>
    <property type="project" value="UniProtKB-UniRule"/>
</dbReference>
<dbReference type="Proteomes" id="UP000463975">
    <property type="component" value="Chromosome"/>
</dbReference>
<dbReference type="PANTHER" id="PTHR31223:SF70">
    <property type="entry name" value="LOG FAMILY PROTEIN YJL055W"/>
    <property type="match status" value="1"/>
</dbReference>
<comment type="similarity">
    <text evidence="2 3">Belongs to the LOG family.</text>
</comment>
<dbReference type="Gene3D" id="3.40.50.450">
    <property type="match status" value="1"/>
</dbReference>
<accession>A0A6P1NEP1</accession>
<dbReference type="InterPro" id="IPR031100">
    <property type="entry name" value="LOG_fam"/>
</dbReference>
<keyword evidence="3" id="KW-0378">Hydrolase</keyword>
<dbReference type="AlphaFoldDB" id="A0A6P1NEP1"/>
<protein>
    <recommendedName>
        <fullName evidence="3">Cytokinin riboside 5'-monophosphate phosphoribohydrolase</fullName>
        <ecNumber evidence="3">3.2.2.n1</ecNumber>
    </recommendedName>
</protein>
<dbReference type="PANTHER" id="PTHR31223">
    <property type="entry name" value="LOG FAMILY PROTEIN YJL055W"/>
    <property type="match status" value="1"/>
</dbReference>
<dbReference type="SUPFAM" id="SSF102405">
    <property type="entry name" value="MCP/YpsA-like"/>
    <property type="match status" value="1"/>
</dbReference>
<dbReference type="RefSeq" id="WP_160619072.1">
    <property type="nucleotide sequence ID" value="NZ_CP047652.1"/>
</dbReference>
<dbReference type="NCBIfam" id="TIGR00730">
    <property type="entry name" value="Rossman fold protein, TIGR00730 family"/>
    <property type="match status" value="1"/>
</dbReference>
<sequence>MKIKNCTVFCGSRDGFDPIFSQTAIELGKALAQADITLIFGGGATGLMGKVANGALQAGGQVEGYITDFLEEREHRHGGLTKLEVLSDMPARKERLFTLGDAYIILPGGFGTFDEFTEVLVNRQLALHNKPIIILNIAHWADALLQLLNVTIEQGFAETESHNFYQVVEDVPSAIKALSGSL</sequence>
<dbReference type="InterPro" id="IPR005269">
    <property type="entry name" value="LOG"/>
</dbReference>
<dbReference type="Pfam" id="PF03641">
    <property type="entry name" value="Lysine_decarbox"/>
    <property type="match status" value="1"/>
</dbReference>
<dbReference type="GO" id="GO:0008714">
    <property type="term" value="F:AMP nucleosidase activity"/>
    <property type="evidence" value="ECO:0007669"/>
    <property type="project" value="UniProtKB-EC"/>
</dbReference>
<keyword evidence="5" id="KW-1185">Reference proteome</keyword>
<keyword evidence="3" id="KW-0203">Cytokinin biosynthesis</keyword>
<dbReference type="EC" id="3.2.2.n1" evidence="3"/>
<proteinExistence type="inferred from homology"/>
<evidence type="ECO:0000256" key="3">
    <source>
        <dbReference type="RuleBase" id="RU363015"/>
    </source>
</evidence>
<dbReference type="EMBL" id="CP047652">
    <property type="protein sequence ID" value="QHI95999.1"/>
    <property type="molecule type" value="Genomic_DNA"/>
</dbReference>
<dbReference type="KEGG" id="bomb:GT348_06905"/>
<evidence type="ECO:0000256" key="1">
    <source>
        <dbReference type="ARBA" id="ARBA00000274"/>
    </source>
</evidence>
<dbReference type="GO" id="GO:0005829">
    <property type="term" value="C:cytosol"/>
    <property type="evidence" value="ECO:0007669"/>
    <property type="project" value="TreeGrafter"/>
</dbReference>
<gene>
    <name evidence="4" type="ORF">GT348_06905</name>
</gene>
<organism evidence="4 5">
    <name type="scientific">Aristophania vespae</name>
    <dbReference type="NCBI Taxonomy" id="2697033"/>
    <lineage>
        <taxon>Bacteria</taxon>
        <taxon>Pseudomonadati</taxon>
        <taxon>Pseudomonadota</taxon>
        <taxon>Alphaproteobacteria</taxon>
        <taxon>Acetobacterales</taxon>
        <taxon>Acetobacteraceae</taxon>
        <taxon>Aristophania</taxon>
    </lineage>
</organism>
<comment type="catalytic activity">
    <reaction evidence="1">
        <text>AMP + H2O = D-ribose 5-phosphate + adenine</text>
        <dbReference type="Rhea" id="RHEA:20129"/>
        <dbReference type="ChEBI" id="CHEBI:15377"/>
        <dbReference type="ChEBI" id="CHEBI:16708"/>
        <dbReference type="ChEBI" id="CHEBI:78346"/>
        <dbReference type="ChEBI" id="CHEBI:456215"/>
        <dbReference type="EC" id="3.2.2.4"/>
    </reaction>
</comment>
<evidence type="ECO:0000313" key="4">
    <source>
        <dbReference type="EMBL" id="QHI95999.1"/>
    </source>
</evidence>
<reference evidence="4 5" key="1">
    <citation type="submission" date="2020-01" db="EMBL/GenBank/DDBJ databases">
        <title>Genome sequencing of strain KACC 21507.</title>
        <authorList>
            <person name="Heo J."/>
            <person name="Kim S.-J."/>
            <person name="Kim J.-S."/>
            <person name="Hong S.-B."/>
            <person name="Kwon S.-W."/>
        </authorList>
    </citation>
    <scope>NUCLEOTIDE SEQUENCE [LARGE SCALE GENOMIC DNA]</scope>
    <source>
        <strain evidence="4 5">KACC 21507</strain>
    </source>
</reference>
<evidence type="ECO:0000313" key="5">
    <source>
        <dbReference type="Proteomes" id="UP000463975"/>
    </source>
</evidence>